<name>A0A7W8DSX1_9BACT</name>
<reference evidence="1 2" key="1">
    <citation type="submission" date="2020-08" db="EMBL/GenBank/DDBJ databases">
        <title>Genomic Encyclopedia of Type Strains, Phase IV (KMG-IV): sequencing the most valuable type-strain genomes for metagenomic binning, comparative biology and taxonomic classification.</title>
        <authorList>
            <person name="Goeker M."/>
        </authorList>
    </citation>
    <scope>NUCLEOTIDE SEQUENCE [LARGE SCALE GENOMIC DNA]</scope>
    <source>
        <strain evidence="1 2">DSM 12251</strain>
    </source>
</reference>
<gene>
    <name evidence="1" type="ORF">HNQ64_004562</name>
</gene>
<evidence type="ECO:0000313" key="1">
    <source>
        <dbReference type="EMBL" id="MBB5040281.1"/>
    </source>
</evidence>
<keyword evidence="2" id="KW-1185">Reference proteome</keyword>
<protein>
    <submittedName>
        <fullName evidence="1">Uncharacterized protein</fullName>
    </submittedName>
</protein>
<dbReference type="Proteomes" id="UP000534294">
    <property type="component" value="Unassembled WGS sequence"/>
</dbReference>
<comment type="caution">
    <text evidence="1">The sequence shown here is derived from an EMBL/GenBank/DDBJ whole genome shotgun (WGS) entry which is preliminary data.</text>
</comment>
<evidence type="ECO:0000313" key="2">
    <source>
        <dbReference type="Proteomes" id="UP000534294"/>
    </source>
</evidence>
<proteinExistence type="predicted"/>
<accession>A0A7W8DSX1</accession>
<organism evidence="1 2">
    <name type="scientific">Prosthecobacter dejongeii</name>
    <dbReference type="NCBI Taxonomy" id="48465"/>
    <lineage>
        <taxon>Bacteria</taxon>
        <taxon>Pseudomonadati</taxon>
        <taxon>Verrucomicrobiota</taxon>
        <taxon>Verrucomicrobiia</taxon>
        <taxon>Verrucomicrobiales</taxon>
        <taxon>Verrucomicrobiaceae</taxon>
        <taxon>Prosthecobacter</taxon>
    </lineage>
</organism>
<dbReference type="AlphaFoldDB" id="A0A7W8DSX1"/>
<dbReference type="EMBL" id="JACHIF010000012">
    <property type="protein sequence ID" value="MBB5040281.1"/>
    <property type="molecule type" value="Genomic_DNA"/>
</dbReference>
<sequence>MAEVTSVLPATVSRMEAALVKTCHITIQNRRCWPV</sequence>